<sequence>MPGAGNLGRMTRRFRIQSPGKDADDTAWYWFEVEDDGWVLRQAVFEAALEIPRSCEPLRNADGTTCGGASMAAAQAQLALVRERFGQLGVQLYQTVYGPFTEGAVEVPPEAVDVTDHEFERAWSTALRQRHLSHYVTGPLPEGALVTGMVCALPWGPGHTGLFVDINLPVDAFVDHAWLPFDPADWPAVGTVAEFEVVTLRFSSARPQIRLRPTAAPPPGEPWPRPAQR</sequence>
<name>A0ABU0RYL2_9ACTN</name>
<proteinExistence type="predicted"/>
<organism evidence="2 3">
    <name type="scientific">Streptomyces turgidiscabies</name>
    <dbReference type="NCBI Taxonomy" id="85558"/>
    <lineage>
        <taxon>Bacteria</taxon>
        <taxon>Bacillati</taxon>
        <taxon>Actinomycetota</taxon>
        <taxon>Actinomycetes</taxon>
        <taxon>Kitasatosporales</taxon>
        <taxon>Streptomycetaceae</taxon>
        <taxon>Streptomyces</taxon>
    </lineage>
</organism>
<keyword evidence="3" id="KW-1185">Reference proteome</keyword>
<gene>
    <name evidence="2" type="ORF">QFZ49_007051</name>
</gene>
<feature type="compositionally biased region" description="Pro residues" evidence="1">
    <location>
        <begin position="215"/>
        <end position="229"/>
    </location>
</feature>
<evidence type="ECO:0000256" key="1">
    <source>
        <dbReference type="SAM" id="MobiDB-lite"/>
    </source>
</evidence>
<evidence type="ECO:0008006" key="4">
    <source>
        <dbReference type="Google" id="ProtNLM"/>
    </source>
</evidence>
<dbReference type="Proteomes" id="UP001223072">
    <property type="component" value="Unassembled WGS sequence"/>
</dbReference>
<feature type="region of interest" description="Disordered" evidence="1">
    <location>
        <begin position="209"/>
        <end position="229"/>
    </location>
</feature>
<protein>
    <recommendedName>
        <fullName evidence="4">S1 motif domain-containing protein</fullName>
    </recommendedName>
</protein>
<evidence type="ECO:0000313" key="2">
    <source>
        <dbReference type="EMBL" id="MDQ0937076.1"/>
    </source>
</evidence>
<accession>A0ABU0RYL2</accession>
<reference evidence="2 3" key="1">
    <citation type="submission" date="2023-07" db="EMBL/GenBank/DDBJ databases">
        <title>Comparative genomics of wheat-associated soil bacteria to identify genetic determinants of phenazine resistance.</title>
        <authorList>
            <person name="Mouncey N."/>
        </authorList>
    </citation>
    <scope>NUCLEOTIDE SEQUENCE [LARGE SCALE GENOMIC DNA]</scope>
    <source>
        <strain evidence="2 3">W2I16</strain>
    </source>
</reference>
<evidence type="ECO:0000313" key="3">
    <source>
        <dbReference type="Proteomes" id="UP001223072"/>
    </source>
</evidence>
<comment type="caution">
    <text evidence="2">The sequence shown here is derived from an EMBL/GenBank/DDBJ whole genome shotgun (WGS) entry which is preliminary data.</text>
</comment>
<dbReference type="EMBL" id="JAUSZS010000008">
    <property type="protein sequence ID" value="MDQ0937076.1"/>
    <property type="molecule type" value="Genomic_DNA"/>
</dbReference>